<dbReference type="PANTHER" id="PTHR22605">
    <property type="entry name" value="RZ-TYPE DOMAIN-CONTAINING PROTEIN"/>
    <property type="match status" value="1"/>
</dbReference>
<proteinExistence type="predicted"/>
<protein>
    <submittedName>
        <fullName evidence="2">Uncharacterized protein</fullName>
    </submittedName>
</protein>
<reference evidence="2" key="1">
    <citation type="submission" date="2018-11" db="EMBL/GenBank/DDBJ databases">
        <authorList>
            <person name="Alioto T."/>
            <person name="Alioto T."/>
        </authorList>
    </citation>
    <scope>NUCLEOTIDE SEQUENCE</scope>
</reference>
<keyword evidence="3" id="KW-1185">Reference proteome</keyword>
<feature type="region of interest" description="Disordered" evidence="1">
    <location>
        <begin position="43"/>
        <end position="72"/>
    </location>
</feature>
<organism evidence="2 3">
    <name type="scientific">Mytilus galloprovincialis</name>
    <name type="common">Mediterranean mussel</name>
    <dbReference type="NCBI Taxonomy" id="29158"/>
    <lineage>
        <taxon>Eukaryota</taxon>
        <taxon>Metazoa</taxon>
        <taxon>Spiralia</taxon>
        <taxon>Lophotrochozoa</taxon>
        <taxon>Mollusca</taxon>
        <taxon>Bivalvia</taxon>
        <taxon>Autobranchia</taxon>
        <taxon>Pteriomorphia</taxon>
        <taxon>Mytilida</taxon>
        <taxon>Mytiloidea</taxon>
        <taxon>Mytilidae</taxon>
        <taxon>Mytilinae</taxon>
        <taxon>Mytilus</taxon>
    </lineage>
</organism>
<dbReference type="SUPFAM" id="SSF52540">
    <property type="entry name" value="P-loop containing nucleoside triphosphate hydrolases"/>
    <property type="match status" value="1"/>
</dbReference>
<dbReference type="PANTHER" id="PTHR22605:SF16">
    <property type="entry name" value="E3 UBIQUITIN-PROTEIN LIGASE RNF213"/>
    <property type="match status" value="1"/>
</dbReference>
<dbReference type="GO" id="GO:0004842">
    <property type="term" value="F:ubiquitin-protein transferase activity"/>
    <property type="evidence" value="ECO:0007669"/>
    <property type="project" value="InterPro"/>
</dbReference>
<dbReference type="AlphaFoldDB" id="A0A8B6EWW3"/>
<dbReference type="OrthoDB" id="2423195at2759"/>
<feature type="compositionally biased region" description="Acidic residues" evidence="1">
    <location>
        <begin position="58"/>
        <end position="72"/>
    </location>
</feature>
<evidence type="ECO:0000313" key="3">
    <source>
        <dbReference type="Proteomes" id="UP000596742"/>
    </source>
</evidence>
<comment type="caution">
    <text evidence="2">The sequence shown here is derived from an EMBL/GenBank/DDBJ whole genome shotgun (WGS) entry which is preliminary data.</text>
</comment>
<dbReference type="GO" id="GO:0016887">
    <property type="term" value="F:ATP hydrolysis activity"/>
    <property type="evidence" value="ECO:0007669"/>
    <property type="project" value="InterPro"/>
</dbReference>
<dbReference type="Proteomes" id="UP000596742">
    <property type="component" value="Unassembled WGS sequence"/>
</dbReference>
<dbReference type="InterPro" id="IPR027417">
    <property type="entry name" value="P-loop_NTPase"/>
</dbReference>
<accession>A0A8B6EWW3</accession>
<sequence>MVILQQELVKLGTEVEPSVLIFPMLSAVKQGCTKEDLVRAMSSAKEDVDKLDSQREEQMEEENQAEAMDAENEADDVKISKFLEVMTKSYPIELVREALKHVSPDDIDEGLVWCMDNEETFIPEEQGRQSPVMTEPIEKEINYTGWTQTGQSLASITASLVSQLDVESKENSVDKLVKALEDLWNTFLNSISSSVSDYLKKMVVDRTFLPSFKAGEPNLIICPQSEIYNTVLSVYSHEDDRPLPQSDEVLLCTPQTTLDMIEIFWRRSLFADNSKVHCLVNADLLDYDVSDRGERTLERLMKNAESKGMKYRLVVICSSENEYKSRVVAALDKYHRPQLPIDVPNVRKYLLTKLKVERSTTGVRPASAVDFERCSVRIVKSWRAGVGKTLYKKRMVADLYKLVPNIPRRMSSNVTIPLHEKAISTNDIMDIFLQETLPPRCHEPRIFHIDISHEVQEGVDAFLFQLLILGCLGHSSGHVWRRLDVDYYIIESMPLLARSTDAKLKCLHHCLDILPHLMCRSPQESLDILTDVRRPPDYTDHDRLFDGIEFKSPTFQRPYQYLKRLDTNCRLDDVNANIPEEDKKQCLNTLLRHCGIRDPSWSELHHFVSFLNKQLQDFEVSAFCGLAAVEDLPGFAKFVLRFLIQMSRDFSTRSLKVSEESPIQMLQRQISDDEEENKDDDNVIQLYQMRRTWETSPHPYLFFNPDHHSMTFLGFNIDRRTGNLIDLQTRNVLEEGIMQQNLFDALVRNRVNLAENFDALPRHEKILKLCNVMGLDMAHDPDDTYELTTDNVKKILAIYMRFRCDIPVIIMGETGCGKTRLIKFMCSLQQPPGATVDNMILMKVHGGTKVSDIKRKVRKAEEMARKNAADYPFMDTVLFFDEANTTEAIGVIKEIIHSDELIKRLEQAGLGYHVDADKTTDKLGRVPMRRLVYRVQPLPQSMLPLVWDFGQLNTEVEEMYIRQMVLRYTKNQKLPPIQGLEDVGTTTEEEKLISGLKSVQLDDKQSGHYHPKRRASLMKFGLEPFEVENLITSKVKCFLDEPNMKVIKYVVKQTVLREKVTDQGKLDRRRSSIYRLFEKSLIPNEWDSPNKLKTDTSNRPGVMRFDNNLKKNYHKAQETFFRSLDALDLLALPADITVEGGYLKRNASMITTAEFCDVVDDVTEMFVKRYSHDLIPVENIHMQAVYESCERICIERLLMDMAIPNDMLDSKNYERWRTHVLVFSSFAALLCVYLENIWGLVKK</sequence>
<dbReference type="Gene3D" id="3.40.50.300">
    <property type="entry name" value="P-loop containing nucleotide triphosphate hydrolases"/>
    <property type="match status" value="1"/>
</dbReference>
<gene>
    <name evidence="2" type="ORF">MGAL_10B031838</name>
</gene>
<name>A0A8B6EWW3_MYTGA</name>
<dbReference type="EMBL" id="UYJE01005896">
    <property type="protein sequence ID" value="VDI41385.1"/>
    <property type="molecule type" value="Genomic_DNA"/>
</dbReference>
<evidence type="ECO:0000256" key="1">
    <source>
        <dbReference type="SAM" id="MobiDB-lite"/>
    </source>
</evidence>
<dbReference type="InterPro" id="IPR031248">
    <property type="entry name" value="RNF213"/>
</dbReference>
<evidence type="ECO:0000313" key="2">
    <source>
        <dbReference type="EMBL" id="VDI41385.1"/>
    </source>
</evidence>
<feature type="compositionally biased region" description="Basic and acidic residues" evidence="1">
    <location>
        <begin position="43"/>
        <end position="57"/>
    </location>
</feature>